<dbReference type="CDD" id="cd01647">
    <property type="entry name" value="RT_LTR"/>
    <property type="match status" value="1"/>
</dbReference>
<gene>
    <name evidence="6" type="primary">POL_427</name>
    <name evidence="6" type="ORF">AVEN_166885_1</name>
</gene>
<dbReference type="AlphaFoldDB" id="A0A4Y2H955"/>
<dbReference type="Pfam" id="PF00078">
    <property type="entry name" value="RVT_1"/>
    <property type="match status" value="1"/>
</dbReference>
<dbReference type="SUPFAM" id="SSF56672">
    <property type="entry name" value="DNA/RNA polymerases"/>
    <property type="match status" value="1"/>
</dbReference>
<dbReference type="OrthoDB" id="6426224at2759"/>
<dbReference type="Pfam" id="PF17919">
    <property type="entry name" value="RT_RNaseH_2"/>
    <property type="match status" value="1"/>
</dbReference>
<dbReference type="PROSITE" id="PS50878">
    <property type="entry name" value="RT_POL"/>
    <property type="match status" value="1"/>
</dbReference>
<dbReference type="InterPro" id="IPR036875">
    <property type="entry name" value="Znf_CCHC_sf"/>
</dbReference>
<evidence type="ECO:0000256" key="4">
    <source>
        <dbReference type="ARBA" id="ARBA00023268"/>
    </source>
</evidence>
<dbReference type="InterPro" id="IPR041577">
    <property type="entry name" value="RT_RNaseH_2"/>
</dbReference>
<dbReference type="FunFam" id="3.30.70.270:FF:000020">
    <property type="entry name" value="Transposon Tf2-6 polyprotein-like Protein"/>
    <property type="match status" value="1"/>
</dbReference>
<keyword evidence="3" id="KW-0378">Hydrolase</keyword>
<dbReference type="Gene3D" id="4.10.60.10">
    <property type="entry name" value="Zinc finger, CCHC-type"/>
    <property type="match status" value="1"/>
</dbReference>
<dbReference type="GO" id="GO:0008270">
    <property type="term" value="F:zinc ion binding"/>
    <property type="evidence" value="ECO:0007669"/>
    <property type="project" value="InterPro"/>
</dbReference>
<protein>
    <recommendedName>
        <fullName evidence="1">RNA-directed DNA polymerase</fullName>
        <ecNumber evidence="1">2.7.7.49</ecNumber>
    </recommendedName>
</protein>
<keyword evidence="4" id="KW-0511">Multifunctional enzyme</keyword>
<name>A0A4Y2H955_ARAVE</name>
<feature type="domain" description="Reverse transcriptase" evidence="5">
    <location>
        <begin position="386"/>
        <end position="564"/>
    </location>
</feature>
<keyword evidence="7" id="KW-1185">Reference proteome</keyword>
<evidence type="ECO:0000256" key="2">
    <source>
        <dbReference type="ARBA" id="ARBA00022670"/>
    </source>
</evidence>
<dbReference type="EMBL" id="BGPR01001782">
    <property type="protein sequence ID" value="GBM61761.1"/>
    <property type="molecule type" value="Genomic_DNA"/>
</dbReference>
<evidence type="ECO:0000313" key="6">
    <source>
        <dbReference type="EMBL" id="GBM61761.1"/>
    </source>
</evidence>
<dbReference type="InterPro" id="IPR043502">
    <property type="entry name" value="DNA/RNA_pol_sf"/>
</dbReference>
<proteinExistence type="predicted"/>
<dbReference type="Gene3D" id="3.10.10.10">
    <property type="entry name" value="HIV Type 1 Reverse Transcriptase, subunit A, domain 1"/>
    <property type="match status" value="1"/>
</dbReference>
<sequence>MEQHIAELLKQNQELILALQRTHGSSQKVTVQFEKFDEENENFDCFFERFQTYLDVQNIPADSRAKVFISSLSAKLYQLLKNLLAPDLPSDQNLDKLKNVLKQHLTPKPLIIPSRHKFLNRKQNEGESINSYIAELRALAINCDYDSNMLNIMLRDVFVSGLRDKAILDRLFEEDNIDLEKTLQIALAMEKACKGANDIMGQGIKAVYAGKKQMNKKSNFVSKQKKPLFCSRCTGTDHVKEKCRFISSKCNFCSKVGHIQRACFAAQKSKTKPVKQRQVSFNSKAENKNEIPVFELNSIDSGLHEQPPIMINLKIENKNCTMELDTGGADSVMSINNFRKISKKQIQPTSVVFKTYKGDSLIPMGVRTVPFALKGRVENEIDRLEKEGIIEKVEHSEWATPVVPVVKPDGSIRLCADYSVTLNPNLIVPQHPLPRLEEIFTSLNGGKQFSKLDFKHAYLQMKVHPESQKLLTINTHKGLYVSKRLMYGLNGAPAIWQRYVDELFQGMQGVKVFMDDARITGSDEMSHFKALEEFFKKCKEHGLKLNLSKSQFFQNEINFLGHKIDANGLHKTDEKISAVVKAPVPKNVQEVKSFLGLVNFYGKFYKNLATIANPLNNLTKKDVKFKWSKDCQVAFEQIKKEICSPKVLVHYDPELPLTLASDASPVGVGCVLAHIYPDGSERPIAFASKT</sequence>
<organism evidence="6 7">
    <name type="scientific">Araneus ventricosus</name>
    <name type="common">Orbweaver spider</name>
    <name type="synonym">Epeira ventricosa</name>
    <dbReference type="NCBI Taxonomy" id="182803"/>
    <lineage>
        <taxon>Eukaryota</taxon>
        <taxon>Metazoa</taxon>
        <taxon>Ecdysozoa</taxon>
        <taxon>Arthropoda</taxon>
        <taxon>Chelicerata</taxon>
        <taxon>Arachnida</taxon>
        <taxon>Araneae</taxon>
        <taxon>Araneomorphae</taxon>
        <taxon>Entelegynae</taxon>
        <taxon>Araneoidea</taxon>
        <taxon>Araneidae</taxon>
        <taxon>Araneus</taxon>
    </lineage>
</organism>
<dbReference type="PANTHER" id="PTHR37984:SF5">
    <property type="entry name" value="PROTEIN NYNRIN-LIKE"/>
    <property type="match status" value="1"/>
</dbReference>
<evidence type="ECO:0000256" key="3">
    <source>
        <dbReference type="ARBA" id="ARBA00022750"/>
    </source>
</evidence>
<evidence type="ECO:0000256" key="1">
    <source>
        <dbReference type="ARBA" id="ARBA00012493"/>
    </source>
</evidence>
<accession>A0A4Y2H955</accession>
<comment type="caution">
    <text evidence="6">The sequence shown here is derived from an EMBL/GenBank/DDBJ whole genome shotgun (WGS) entry which is preliminary data.</text>
</comment>
<dbReference type="InterPro" id="IPR000477">
    <property type="entry name" value="RT_dom"/>
</dbReference>
<dbReference type="Gene3D" id="3.30.70.270">
    <property type="match status" value="2"/>
</dbReference>
<dbReference type="PANTHER" id="PTHR37984">
    <property type="entry name" value="PROTEIN CBG26694"/>
    <property type="match status" value="1"/>
</dbReference>
<evidence type="ECO:0000313" key="7">
    <source>
        <dbReference type="Proteomes" id="UP000499080"/>
    </source>
</evidence>
<evidence type="ECO:0000259" key="5">
    <source>
        <dbReference type="PROSITE" id="PS50878"/>
    </source>
</evidence>
<keyword evidence="2" id="KW-0645">Protease</keyword>
<dbReference type="GO" id="GO:0003676">
    <property type="term" value="F:nucleic acid binding"/>
    <property type="evidence" value="ECO:0007669"/>
    <property type="project" value="InterPro"/>
</dbReference>
<dbReference type="Proteomes" id="UP000499080">
    <property type="component" value="Unassembled WGS sequence"/>
</dbReference>
<dbReference type="GO" id="GO:0003964">
    <property type="term" value="F:RNA-directed DNA polymerase activity"/>
    <property type="evidence" value="ECO:0007669"/>
    <property type="project" value="UniProtKB-EC"/>
</dbReference>
<dbReference type="GO" id="GO:0006508">
    <property type="term" value="P:proteolysis"/>
    <property type="evidence" value="ECO:0007669"/>
    <property type="project" value="UniProtKB-KW"/>
</dbReference>
<reference evidence="6 7" key="1">
    <citation type="journal article" date="2019" name="Sci. Rep.">
        <title>Orb-weaving spider Araneus ventricosus genome elucidates the spidroin gene catalogue.</title>
        <authorList>
            <person name="Kono N."/>
            <person name="Nakamura H."/>
            <person name="Ohtoshi R."/>
            <person name="Moran D.A.P."/>
            <person name="Shinohara A."/>
            <person name="Yoshida Y."/>
            <person name="Fujiwara M."/>
            <person name="Mori M."/>
            <person name="Tomita M."/>
            <person name="Arakawa K."/>
        </authorList>
    </citation>
    <scope>NUCLEOTIDE SEQUENCE [LARGE SCALE GENOMIC DNA]</scope>
</reference>
<dbReference type="GO" id="GO:0004190">
    <property type="term" value="F:aspartic-type endopeptidase activity"/>
    <property type="evidence" value="ECO:0007669"/>
    <property type="project" value="UniProtKB-KW"/>
</dbReference>
<keyword evidence="3" id="KW-0064">Aspartyl protease</keyword>
<dbReference type="InterPro" id="IPR043128">
    <property type="entry name" value="Rev_trsase/Diguanyl_cyclase"/>
</dbReference>
<dbReference type="SUPFAM" id="SSF57756">
    <property type="entry name" value="Retrovirus zinc finger-like domains"/>
    <property type="match status" value="1"/>
</dbReference>
<dbReference type="InterPro" id="IPR050951">
    <property type="entry name" value="Retrovirus_Pol_polyprotein"/>
</dbReference>
<dbReference type="EC" id="2.7.7.49" evidence="1"/>